<evidence type="ECO:0000313" key="2">
    <source>
        <dbReference type="EMBL" id="PNV68334.1"/>
    </source>
</evidence>
<reference evidence="3" key="1">
    <citation type="submission" date="2018-01" db="EMBL/GenBank/DDBJ databases">
        <title>Rubneribacter badeniensis gen. nov., sp. nov., and Colonibacter rubneri, gen. nov., sp. nov., WGS of new members of the Eggerthellaceae.</title>
        <authorList>
            <person name="Danylec N."/>
            <person name="Stoll D.A."/>
            <person name="Doetsch A."/>
            <person name="Kulling S.E."/>
            <person name="Huch M."/>
        </authorList>
    </citation>
    <scope>NUCLEOTIDE SEQUENCE [LARGE SCALE GENOMIC DNA]</scope>
    <source>
        <strain evidence="3">ResAG-96</strain>
    </source>
</reference>
<feature type="domain" description="Bacterial archaeo-eukaryotic release factor family 8" evidence="1">
    <location>
        <begin position="130"/>
        <end position="283"/>
    </location>
</feature>
<dbReference type="Proteomes" id="UP000236197">
    <property type="component" value="Unassembled WGS sequence"/>
</dbReference>
<protein>
    <recommendedName>
        <fullName evidence="1">Bacterial archaeo-eukaryotic release factor family 8 domain-containing protein</fullName>
    </recommendedName>
</protein>
<comment type="caution">
    <text evidence="2">The sequence shown here is derived from an EMBL/GenBank/DDBJ whole genome shotgun (WGS) entry which is preliminary data.</text>
</comment>
<dbReference type="OrthoDB" id="242138at2"/>
<dbReference type="EMBL" id="PPEK01000002">
    <property type="protein sequence ID" value="PNV68334.1"/>
    <property type="molecule type" value="Genomic_DNA"/>
</dbReference>
<accession>A0A2K2UDG5</accession>
<gene>
    <name evidence="2" type="ORF">C2L71_03510</name>
</gene>
<dbReference type="Pfam" id="PF18851">
    <property type="entry name" value="baeRF_family8"/>
    <property type="match status" value="1"/>
</dbReference>
<evidence type="ECO:0000313" key="3">
    <source>
        <dbReference type="Proteomes" id="UP000236197"/>
    </source>
</evidence>
<evidence type="ECO:0000259" key="1">
    <source>
        <dbReference type="Pfam" id="PF18851"/>
    </source>
</evidence>
<proteinExistence type="predicted"/>
<dbReference type="InterPro" id="IPR040830">
    <property type="entry name" value="Bact_RF_family8"/>
</dbReference>
<dbReference type="AlphaFoldDB" id="A0A2K2UDG5"/>
<keyword evidence="3" id="KW-1185">Reference proteome</keyword>
<name>A0A2K2UDG5_9ACTN</name>
<dbReference type="RefSeq" id="WP_103264402.1">
    <property type="nucleotide sequence ID" value="NZ_CABMLE010000002.1"/>
</dbReference>
<organism evidence="2 3">
    <name type="scientific">Enteroscipio rubneri</name>
    <dbReference type="NCBI Taxonomy" id="2070686"/>
    <lineage>
        <taxon>Bacteria</taxon>
        <taxon>Bacillati</taxon>
        <taxon>Actinomycetota</taxon>
        <taxon>Coriobacteriia</taxon>
        <taxon>Eggerthellales</taxon>
        <taxon>Eggerthellaceae</taxon>
        <taxon>Enteroscipio</taxon>
    </lineage>
</organism>
<sequence>MEDGISTLANFDSALFEHANPPLASIYLPLHGRAGAEEDRVQFKNLVEEVRSKLAQEYEHREHANLDGRLDEVAMHLEDLAGGASGGSLAVLASNDQVYLYRMDYAAGPLVFVGERFYTRPLLRELQFGSRYFLLGLSADRFAFVRGDFGSLDRVELPADVLDEFSEEFPLVYDGHEGALDYSSLENHLPPYHGYKSRKEVRKEEAGKFFQHVNEVVTDHLVRGTDLPVILVSLPEHQTAFRRISTIPHLLDEGIEKDIGGLEAPELLDAAKGVLERERAARAGRLLNGFGDAEAHNRATTNLETIGLALVERKVRALFLTEGAYIPGGFNDETGEVYLFEREPHGRFQGPELADGFVRAALAQDAEVYELPPENVPGDSGIAALYRY</sequence>